<dbReference type="RefSeq" id="WP_130348601.1">
    <property type="nucleotide sequence ID" value="NZ_SGWQ01000017.1"/>
</dbReference>
<organism evidence="5 6">
    <name type="scientific">Herbihabitans rhizosphaerae</name>
    <dbReference type="NCBI Taxonomy" id="1872711"/>
    <lineage>
        <taxon>Bacteria</taxon>
        <taxon>Bacillati</taxon>
        <taxon>Actinomycetota</taxon>
        <taxon>Actinomycetes</taxon>
        <taxon>Pseudonocardiales</taxon>
        <taxon>Pseudonocardiaceae</taxon>
        <taxon>Herbihabitans</taxon>
    </lineage>
</organism>
<dbReference type="EMBL" id="SGWQ01000017">
    <property type="protein sequence ID" value="RZS30377.1"/>
    <property type="molecule type" value="Genomic_DNA"/>
</dbReference>
<evidence type="ECO:0000256" key="1">
    <source>
        <dbReference type="ARBA" id="ARBA00004496"/>
    </source>
</evidence>
<evidence type="ECO:0000313" key="5">
    <source>
        <dbReference type="EMBL" id="RZS30377.1"/>
    </source>
</evidence>
<evidence type="ECO:0000256" key="3">
    <source>
        <dbReference type="ARBA" id="ARBA00022490"/>
    </source>
</evidence>
<name>A0A4Q7KBP2_9PSEU</name>
<gene>
    <name evidence="5" type="ORF">EV193_11775</name>
</gene>
<comment type="subcellular location">
    <subcellularLocation>
        <location evidence="1">Cytoplasm</location>
    </subcellularLocation>
</comment>
<evidence type="ECO:0000256" key="4">
    <source>
        <dbReference type="ARBA" id="ARBA00023186"/>
    </source>
</evidence>
<comment type="similarity">
    <text evidence="2">Belongs to the EspG family.</text>
</comment>
<dbReference type="InterPro" id="IPR025734">
    <property type="entry name" value="EspG"/>
</dbReference>
<comment type="caution">
    <text evidence="5">The sequence shown here is derived from an EMBL/GenBank/DDBJ whole genome shotgun (WGS) entry which is preliminary data.</text>
</comment>
<evidence type="ECO:0000256" key="2">
    <source>
        <dbReference type="ARBA" id="ARBA00006411"/>
    </source>
</evidence>
<keyword evidence="4" id="KW-0143">Chaperone</keyword>
<dbReference type="Proteomes" id="UP000294257">
    <property type="component" value="Unassembled WGS sequence"/>
</dbReference>
<keyword evidence="6" id="KW-1185">Reference proteome</keyword>
<protein>
    <submittedName>
        <fullName evidence="5">ESAT-6 protein secretion system EspG family protein</fullName>
    </submittedName>
</protein>
<reference evidence="5 6" key="1">
    <citation type="submission" date="2019-02" db="EMBL/GenBank/DDBJ databases">
        <title>Genomic Encyclopedia of Type Strains, Phase IV (KMG-IV): sequencing the most valuable type-strain genomes for metagenomic binning, comparative biology and taxonomic classification.</title>
        <authorList>
            <person name="Goeker M."/>
        </authorList>
    </citation>
    <scope>NUCLEOTIDE SEQUENCE [LARGE SCALE GENOMIC DNA]</scope>
    <source>
        <strain evidence="5 6">DSM 101727</strain>
    </source>
</reference>
<accession>A0A4Q7KBP2</accession>
<proteinExistence type="inferred from homology"/>
<sequence length="262" mass="27931">MTSATVHTWTLGRAAMTALLAEFELGDMPQPFEADYPYTTTAERESFHAKARSELESAGVLRAGGLVPDAERAFSAITSGPVGIIAMGTFPGEHLLARGAWYRRDAVLAQQHGDTVYVADLGTSSLVNAVVALIPDAEPATGTSVTVPSGQQVPQTREDEEFALFDDIDAPSAHRAGTPGAPASVAKIFSNPVVRCGAFVPFSERELLQPLTWFDTSGPRGITRHFAMTTADGNGALWTTYVPGDNARIEQSLRGIVDSQLR</sequence>
<dbReference type="AlphaFoldDB" id="A0A4Q7KBP2"/>
<dbReference type="Pfam" id="PF14011">
    <property type="entry name" value="ESX-1_EspG"/>
    <property type="match status" value="1"/>
</dbReference>
<keyword evidence="3" id="KW-0963">Cytoplasm</keyword>
<evidence type="ECO:0000313" key="6">
    <source>
        <dbReference type="Proteomes" id="UP000294257"/>
    </source>
</evidence>